<dbReference type="InterPro" id="IPR006671">
    <property type="entry name" value="Cyclin_N"/>
</dbReference>
<proteinExistence type="inferred from homology"/>
<reference evidence="11" key="1">
    <citation type="submission" date="2022-07" db="EMBL/GenBank/DDBJ databases">
        <title>Phylogenomic reconstructions and comparative analyses of Kickxellomycotina fungi.</title>
        <authorList>
            <person name="Reynolds N.K."/>
            <person name="Stajich J.E."/>
            <person name="Barry K."/>
            <person name="Grigoriev I.V."/>
            <person name="Crous P."/>
            <person name="Smith M.E."/>
        </authorList>
    </citation>
    <scope>NUCLEOTIDE SEQUENCE</scope>
    <source>
        <strain evidence="11">NRRL 3115</strain>
    </source>
</reference>
<evidence type="ECO:0000256" key="8">
    <source>
        <dbReference type="ARBA" id="ARBA00023242"/>
    </source>
</evidence>
<dbReference type="FunFam" id="1.10.472.10:FF:000076">
    <property type="entry name" value="RNA polymerase II holoenzyme cyclin-like subunit"/>
    <property type="match status" value="1"/>
</dbReference>
<evidence type="ECO:0000256" key="4">
    <source>
        <dbReference type="ARBA" id="ARBA00023015"/>
    </source>
</evidence>
<dbReference type="GO" id="GO:0006357">
    <property type="term" value="P:regulation of transcription by RNA polymerase II"/>
    <property type="evidence" value="ECO:0007669"/>
    <property type="project" value="InterPro"/>
</dbReference>
<protein>
    <submittedName>
        <fullName evidence="11">RNA polymerase II holoenzyme cyclin-like subunit</fullName>
    </submittedName>
</protein>
<keyword evidence="4" id="KW-0805">Transcription regulation</keyword>
<sequence length="265" mass="30900">MAANYWESSQFQRFLLTRYELAEIESTHMIQLTNHEITHLKIYFADLILKIGKRLRTRQEIIATAIVYFKRFYINNTFYDIDPYLMAATCMYLACKVEENPHHIKHIWSESSAMFTETSPDIRFPYDIPDIAECESYLLEEMKFYLVVYHPYQVLIDVSESIKLSKPALQASWSIINDSYRTDMTLVYPPHVIAVAALFLSRVVDQGNLSDIEAQQWFADLNVDITDVLQVVTELLSLYKVWSEYDEAKMPELVSRYIADIAASS</sequence>
<evidence type="ECO:0000256" key="1">
    <source>
        <dbReference type="ARBA" id="ARBA00004123"/>
    </source>
</evidence>
<evidence type="ECO:0000313" key="12">
    <source>
        <dbReference type="Proteomes" id="UP001151518"/>
    </source>
</evidence>
<keyword evidence="7" id="KW-0804">Transcription</keyword>
<accession>A0A9W8KYN7</accession>
<evidence type="ECO:0000256" key="9">
    <source>
        <dbReference type="RuleBase" id="RU000383"/>
    </source>
</evidence>
<organism evidence="11 12">
    <name type="scientific">Coemansia spiralis</name>
    <dbReference type="NCBI Taxonomy" id="417178"/>
    <lineage>
        <taxon>Eukaryota</taxon>
        <taxon>Fungi</taxon>
        <taxon>Fungi incertae sedis</taxon>
        <taxon>Zoopagomycota</taxon>
        <taxon>Kickxellomycotina</taxon>
        <taxon>Kickxellomycetes</taxon>
        <taxon>Kickxellales</taxon>
        <taxon>Kickxellaceae</taxon>
        <taxon>Coemansia</taxon>
    </lineage>
</organism>
<dbReference type="SUPFAM" id="SSF47954">
    <property type="entry name" value="Cyclin-like"/>
    <property type="match status" value="2"/>
</dbReference>
<gene>
    <name evidence="11" type="primary">SSN8</name>
    <name evidence="11" type="ORF">GGI25_001259</name>
</gene>
<feature type="domain" description="Cyclin-like" evidence="10">
    <location>
        <begin position="46"/>
        <end position="140"/>
    </location>
</feature>
<comment type="similarity">
    <text evidence="2">Belongs to the cyclin family. Cyclin C subfamily.</text>
</comment>
<evidence type="ECO:0000256" key="5">
    <source>
        <dbReference type="ARBA" id="ARBA00023127"/>
    </source>
</evidence>
<dbReference type="PANTHER" id="PTHR10026">
    <property type="entry name" value="CYCLIN"/>
    <property type="match status" value="1"/>
</dbReference>
<dbReference type="EMBL" id="JANBTW010000009">
    <property type="protein sequence ID" value="KAJ2679807.1"/>
    <property type="molecule type" value="Genomic_DNA"/>
</dbReference>
<dbReference type="CDD" id="cd20514">
    <property type="entry name" value="CYCLIN_CCNC_rpt2"/>
    <property type="match status" value="1"/>
</dbReference>
<evidence type="ECO:0000256" key="3">
    <source>
        <dbReference type="ARBA" id="ARBA00022491"/>
    </source>
</evidence>
<dbReference type="CDD" id="cd20513">
    <property type="entry name" value="CYCLIN_CCNC_rpt1"/>
    <property type="match status" value="1"/>
</dbReference>
<dbReference type="GO" id="GO:0016538">
    <property type="term" value="F:cyclin-dependent protein serine/threonine kinase regulator activity"/>
    <property type="evidence" value="ECO:0007669"/>
    <property type="project" value="InterPro"/>
</dbReference>
<comment type="subcellular location">
    <subcellularLocation>
        <location evidence="1">Nucleus</location>
    </subcellularLocation>
</comment>
<evidence type="ECO:0000313" key="11">
    <source>
        <dbReference type="EMBL" id="KAJ2679807.1"/>
    </source>
</evidence>
<evidence type="ECO:0000256" key="6">
    <source>
        <dbReference type="ARBA" id="ARBA00023159"/>
    </source>
</evidence>
<dbReference type="InterPro" id="IPR013763">
    <property type="entry name" value="Cyclin-like_dom"/>
</dbReference>
<evidence type="ECO:0000259" key="10">
    <source>
        <dbReference type="SMART" id="SM00385"/>
    </source>
</evidence>
<keyword evidence="6" id="KW-0010">Activator</keyword>
<name>A0A9W8KYN7_9FUNG</name>
<dbReference type="PIRSF" id="PIRSF028758">
    <property type="entry name" value="Cyclin, C/H/G types"/>
    <property type="match status" value="1"/>
</dbReference>
<dbReference type="Proteomes" id="UP001151518">
    <property type="component" value="Unassembled WGS sequence"/>
</dbReference>
<evidence type="ECO:0000256" key="2">
    <source>
        <dbReference type="ARBA" id="ARBA00008638"/>
    </source>
</evidence>
<evidence type="ECO:0000256" key="7">
    <source>
        <dbReference type="ARBA" id="ARBA00023163"/>
    </source>
</evidence>
<dbReference type="Pfam" id="PF00134">
    <property type="entry name" value="Cyclin_N"/>
    <property type="match status" value="1"/>
</dbReference>
<comment type="caution">
    <text evidence="11">The sequence shown here is derived from an EMBL/GenBank/DDBJ whole genome shotgun (WGS) entry which is preliminary data.</text>
</comment>
<dbReference type="InterPro" id="IPR043198">
    <property type="entry name" value="Cyclin/Ssn8"/>
</dbReference>
<feature type="domain" description="Cyclin-like" evidence="10">
    <location>
        <begin position="153"/>
        <end position="237"/>
    </location>
</feature>
<dbReference type="AlphaFoldDB" id="A0A9W8KYN7"/>
<dbReference type="GO" id="GO:0005634">
    <property type="term" value="C:nucleus"/>
    <property type="evidence" value="ECO:0007669"/>
    <property type="project" value="UniProtKB-SubCell"/>
</dbReference>
<keyword evidence="3" id="KW-0678">Repressor</keyword>
<dbReference type="InterPro" id="IPR036915">
    <property type="entry name" value="Cyclin-like_sf"/>
</dbReference>
<keyword evidence="8" id="KW-0539">Nucleus</keyword>
<dbReference type="OrthoDB" id="10266018at2759"/>
<keyword evidence="5 9" id="KW-0195">Cyclin</keyword>
<dbReference type="Gene3D" id="1.10.472.10">
    <property type="entry name" value="Cyclin-like"/>
    <property type="match status" value="2"/>
</dbReference>
<dbReference type="SMART" id="SM00385">
    <property type="entry name" value="CYCLIN"/>
    <property type="match status" value="2"/>
</dbReference>